<dbReference type="InterPro" id="IPR013783">
    <property type="entry name" value="Ig-like_fold"/>
</dbReference>
<dbReference type="SUPFAM" id="SSF52279">
    <property type="entry name" value="Beta-D-glucan exohydrolase, C-terminal domain"/>
    <property type="match status" value="1"/>
</dbReference>
<dbReference type="EC" id="3.2.1.21" evidence="4"/>
<name>A0A7Y9KKQ9_9MICO</name>
<comment type="caution">
    <text evidence="4">The sequence shown here is derived from an EMBL/GenBank/DDBJ whole genome shotgun (WGS) entry which is preliminary data.</text>
</comment>
<reference evidence="4 5" key="1">
    <citation type="submission" date="2020-07" db="EMBL/GenBank/DDBJ databases">
        <title>Sequencing the genomes of 1000 actinobacteria strains.</title>
        <authorList>
            <person name="Klenk H.-P."/>
        </authorList>
    </citation>
    <scope>NUCLEOTIDE SEQUENCE [LARGE SCALE GENOMIC DNA]</scope>
    <source>
        <strain evidence="4 5">DSM 24662</strain>
    </source>
</reference>
<dbReference type="InterPro" id="IPR017853">
    <property type="entry name" value="GH"/>
</dbReference>
<evidence type="ECO:0000313" key="4">
    <source>
        <dbReference type="EMBL" id="NYE19014.1"/>
    </source>
</evidence>
<sequence>MYEPFRDPTLTPRERVDDLLRRMSLREKIGQLNQRLLGWRAWRRDGEGISLTSELDDELARWGGLGALYGMLRADAWSGRDWETGADPARSADVAAAIQQRVRAASRWGIPALFVEEAPHGHQALGSQLLPVNLAAAATWRPELLEEAAAHVGAELAARGAHLALVSGLDILRDPRWGRAEETFGEDPLLAAHFTRALVRGLQRQAGIGAVLKHFAGQGAGIGGRNSSGAPLGPRELAEIHFPAARAGIDEGAVGVMAAYNDIDGVPCVADRTLLTDTLRDDWGFEGIVMADMFAVDRLMRATTDAAHAGAVALRAGVDLSMCDLSFTELELAVERGLLTEADVDVACARVLELKVRLGLLDGDPPRVAFPSPTPDIAEAIASASLVLLRDERGVLPLPREARVAIVGPNADDVEALLGDYVPPLPPGVASSIREAIGRIGGIDPPFEAGCALTEPIDGGLERAAAVARESDAVVLVLGSSSGRSYDDDFQANGAAALGGRPPGATTGEGFDVAEVRLPRAQRDLVEAVTGAGVPTVAVIVSGRPLGVEEVLDRCDATIYAWYPGPQGGQAVAGALFSQRDWTGRLPVSLPRSSGSLPVTYNERLETTLRYVDGDAAAVVSFGAGARDDRIRLSDPRGPLRVAWRELPGTVVSVRVRNDGARAADVLVQLYARARVPGILPRRAVLVGFAHERIEPGSTRRAEMTIDRDARTGFEEGASGLLDLWFSTTGAGEPVDAITIEVC</sequence>
<dbReference type="PRINTS" id="PR00133">
    <property type="entry name" value="GLHYDRLASE3"/>
</dbReference>
<evidence type="ECO:0000259" key="3">
    <source>
        <dbReference type="Pfam" id="PF01915"/>
    </source>
</evidence>
<dbReference type="InterPro" id="IPR051915">
    <property type="entry name" value="Cellulose_Degrad_GH3"/>
</dbReference>
<evidence type="ECO:0000259" key="2">
    <source>
        <dbReference type="Pfam" id="PF00933"/>
    </source>
</evidence>
<evidence type="ECO:0000256" key="1">
    <source>
        <dbReference type="ARBA" id="ARBA00022801"/>
    </source>
</evidence>
<dbReference type="RefSeq" id="WP_179488065.1">
    <property type="nucleotide sequence ID" value="NZ_JACCBV010000001.1"/>
</dbReference>
<gene>
    <name evidence="4" type="ORF">BJ991_001042</name>
</gene>
<dbReference type="Gene3D" id="2.60.40.10">
    <property type="entry name" value="Immunoglobulins"/>
    <property type="match status" value="1"/>
</dbReference>
<dbReference type="Gene3D" id="3.20.20.300">
    <property type="entry name" value="Glycoside hydrolase, family 3, N-terminal domain"/>
    <property type="match status" value="1"/>
</dbReference>
<keyword evidence="4" id="KW-0326">Glycosidase</keyword>
<dbReference type="EMBL" id="JACCBV010000001">
    <property type="protein sequence ID" value="NYE19014.1"/>
    <property type="molecule type" value="Genomic_DNA"/>
</dbReference>
<dbReference type="Gene3D" id="3.40.50.1700">
    <property type="entry name" value="Glycoside hydrolase family 3 C-terminal domain"/>
    <property type="match status" value="1"/>
</dbReference>
<dbReference type="InterPro" id="IPR001764">
    <property type="entry name" value="Glyco_hydro_3_N"/>
</dbReference>
<feature type="domain" description="Glycoside hydrolase family 3 N-terminal" evidence="2">
    <location>
        <begin position="89"/>
        <end position="354"/>
    </location>
</feature>
<dbReference type="Pfam" id="PF00933">
    <property type="entry name" value="Glyco_hydro_3"/>
    <property type="match status" value="1"/>
</dbReference>
<keyword evidence="1 4" id="KW-0378">Hydrolase</keyword>
<dbReference type="GO" id="GO:0009251">
    <property type="term" value="P:glucan catabolic process"/>
    <property type="evidence" value="ECO:0007669"/>
    <property type="project" value="TreeGrafter"/>
</dbReference>
<dbReference type="PANTHER" id="PTHR30620:SF123">
    <property type="entry name" value="BETA-XYLOSIDASE"/>
    <property type="match status" value="1"/>
</dbReference>
<dbReference type="PANTHER" id="PTHR30620">
    <property type="entry name" value="PERIPLASMIC BETA-GLUCOSIDASE-RELATED"/>
    <property type="match status" value="1"/>
</dbReference>
<proteinExistence type="predicted"/>
<dbReference type="SUPFAM" id="SSF51445">
    <property type="entry name" value="(Trans)glycosidases"/>
    <property type="match status" value="1"/>
</dbReference>
<keyword evidence="5" id="KW-1185">Reference proteome</keyword>
<dbReference type="InterPro" id="IPR036881">
    <property type="entry name" value="Glyco_hydro_3_C_sf"/>
</dbReference>
<dbReference type="GO" id="GO:0008422">
    <property type="term" value="F:beta-glucosidase activity"/>
    <property type="evidence" value="ECO:0007669"/>
    <property type="project" value="UniProtKB-EC"/>
</dbReference>
<dbReference type="Pfam" id="PF01915">
    <property type="entry name" value="Glyco_hydro_3_C"/>
    <property type="match status" value="1"/>
</dbReference>
<accession>A0A7Y9KKQ9</accession>
<evidence type="ECO:0000313" key="5">
    <source>
        <dbReference type="Proteomes" id="UP000576969"/>
    </source>
</evidence>
<organism evidence="4 5">
    <name type="scientific">Microbacterium immunditiarum</name>
    <dbReference type="NCBI Taxonomy" id="337480"/>
    <lineage>
        <taxon>Bacteria</taxon>
        <taxon>Bacillati</taxon>
        <taxon>Actinomycetota</taxon>
        <taxon>Actinomycetes</taxon>
        <taxon>Micrococcales</taxon>
        <taxon>Microbacteriaceae</taxon>
        <taxon>Microbacterium</taxon>
    </lineage>
</organism>
<dbReference type="InterPro" id="IPR036962">
    <property type="entry name" value="Glyco_hydro_3_N_sf"/>
</dbReference>
<protein>
    <submittedName>
        <fullName evidence="4">Beta-glucosidase</fullName>
        <ecNumber evidence="4">3.2.1.21</ecNumber>
    </submittedName>
</protein>
<dbReference type="Proteomes" id="UP000576969">
    <property type="component" value="Unassembled WGS sequence"/>
</dbReference>
<feature type="domain" description="Glycoside hydrolase family 3 C-terminal" evidence="3">
    <location>
        <begin position="386"/>
        <end position="610"/>
    </location>
</feature>
<dbReference type="InterPro" id="IPR002772">
    <property type="entry name" value="Glyco_hydro_3_C"/>
</dbReference>
<dbReference type="AlphaFoldDB" id="A0A7Y9KKQ9"/>